<gene>
    <name evidence="2" type="ORF">Pph01_20870</name>
</gene>
<accession>A0A8J3XDX1</accession>
<organism evidence="2 3">
    <name type="scientific">Planotetraspora phitsanulokensis</name>
    <dbReference type="NCBI Taxonomy" id="575192"/>
    <lineage>
        <taxon>Bacteria</taxon>
        <taxon>Bacillati</taxon>
        <taxon>Actinomycetota</taxon>
        <taxon>Actinomycetes</taxon>
        <taxon>Streptosporangiales</taxon>
        <taxon>Streptosporangiaceae</taxon>
        <taxon>Planotetraspora</taxon>
    </lineage>
</organism>
<feature type="region of interest" description="Disordered" evidence="1">
    <location>
        <begin position="1"/>
        <end position="30"/>
    </location>
</feature>
<dbReference type="EMBL" id="BOOP01000008">
    <property type="protein sequence ID" value="GII37084.1"/>
    <property type="molecule type" value="Genomic_DNA"/>
</dbReference>
<keyword evidence="3" id="KW-1185">Reference proteome</keyword>
<sequence>MIVRDGNTHPSRSFLYRRPEDGDRGPVSRTVRRTVRSVEADHRMEVDLTASRIFGDLGIRQAQSPAQLRPSDPQMASEDGRKCPE</sequence>
<comment type="caution">
    <text evidence="2">The sequence shown here is derived from an EMBL/GenBank/DDBJ whole genome shotgun (WGS) entry which is preliminary data.</text>
</comment>
<evidence type="ECO:0000313" key="3">
    <source>
        <dbReference type="Proteomes" id="UP000622547"/>
    </source>
</evidence>
<dbReference type="AlphaFoldDB" id="A0A8J3XDX1"/>
<proteinExistence type="predicted"/>
<feature type="region of interest" description="Disordered" evidence="1">
    <location>
        <begin position="61"/>
        <end position="85"/>
    </location>
</feature>
<dbReference type="Proteomes" id="UP000622547">
    <property type="component" value="Unassembled WGS sequence"/>
</dbReference>
<evidence type="ECO:0000313" key="2">
    <source>
        <dbReference type="EMBL" id="GII37084.1"/>
    </source>
</evidence>
<evidence type="ECO:0000256" key="1">
    <source>
        <dbReference type="SAM" id="MobiDB-lite"/>
    </source>
</evidence>
<feature type="compositionally biased region" description="Basic and acidic residues" evidence="1">
    <location>
        <begin position="17"/>
        <end position="26"/>
    </location>
</feature>
<name>A0A8J3XDX1_9ACTN</name>
<protein>
    <submittedName>
        <fullName evidence="2">Uncharacterized protein</fullName>
    </submittedName>
</protein>
<reference evidence="2 3" key="1">
    <citation type="submission" date="2021-01" db="EMBL/GenBank/DDBJ databases">
        <title>Whole genome shotgun sequence of Planotetraspora phitsanulokensis NBRC 104273.</title>
        <authorList>
            <person name="Komaki H."/>
            <person name="Tamura T."/>
        </authorList>
    </citation>
    <scope>NUCLEOTIDE SEQUENCE [LARGE SCALE GENOMIC DNA]</scope>
    <source>
        <strain evidence="2 3">NBRC 104273</strain>
    </source>
</reference>